<dbReference type="PROSITE" id="PS51170">
    <property type="entry name" value="CW"/>
    <property type="match status" value="7"/>
</dbReference>
<keyword evidence="5" id="KW-1185">Reference proteome</keyword>
<dbReference type="Pfam" id="PF01473">
    <property type="entry name" value="Choline_bind_1"/>
    <property type="match status" value="1"/>
</dbReference>
<feature type="signal peptide" evidence="3">
    <location>
        <begin position="1"/>
        <end position="23"/>
    </location>
</feature>
<feature type="repeat" description="Cell wall-binding" evidence="2">
    <location>
        <begin position="649"/>
        <end position="668"/>
    </location>
</feature>
<gene>
    <name evidence="4" type="ORF">BACCIP111895_04894</name>
</gene>
<name>A0ABM9EZH7_9BACI</name>
<organism evidence="4 5">
    <name type="scientific">Neobacillus rhizosphaerae</name>
    <dbReference type="NCBI Taxonomy" id="2880965"/>
    <lineage>
        <taxon>Bacteria</taxon>
        <taxon>Bacillati</taxon>
        <taxon>Bacillota</taxon>
        <taxon>Bacilli</taxon>
        <taxon>Bacillales</taxon>
        <taxon>Bacillaceae</taxon>
        <taxon>Neobacillus</taxon>
    </lineage>
</organism>
<accession>A0ABM9EZH7</accession>
<feature type="repeat" description="Cell wall-binding" evidence="2">
    <location>
        <begin position="629"/>
        <end position="648"/>
    </location>
</feature>
<dbReference type="Proteomes" id="UP000838308">
    <property type="component" value="Unassembled WGS sequence"/>
</dbReference>
<dbReference type="Gene3D" id="2.10.270.10">
    <property type="entry name" value="Cholin Binding"/>
    <property type="match status" value="1"/>
</dbReference>
<dbReference type="RefSeq" id="WP_319942334.1">
    <property type="nucleotide sequence ID" value="NZ_CALBWS010000063.1"/>
</dbReference>
<feature type="repeat" description="Cell wall-binding" evidence="2">
    <location>
        <begin position="689"/>
        <end position="708"/>
    </location>
</feature>
<comment type="caution">
    <text evidence="4">The sequence shown here is derived from an EMBL/GenBank/DDBJ whole genome shotgun (WGS) entry which is preliminary data.</text>
</comment>
<feature type="chain" id="PRO_5047276634" description="Alkaline phosphatase" evidence="3">
    <location>
        <begin position="24"/>
        <end position="787"/>
    </location>
</feature>
<keyword evidence="3" id="KW-0732">Signal</keyword>
<dbReference type="SUPFAM" id="SSF69360">
    <property type="entry name" value="Cell wall binding repeat"/>
    <property type="match status" value="1"/>
</dbReference>
<evidence type="ECO:0000313" key="5">
    <source>
        <dbReference type="Proteomes" id="UP000838308"/>
    </source>
</evidence>
<keyword evidence="1" id="KW-0677">Repeat</keyword>
<proteinExistence type="predicted"/>
<dbReference type="PANTHER" id="PTHR35399:SF2">
    <property type="entry name" value="DUF839 DOMAIN-CONTAINING PROTEIN"/>
    <property type="match status" value="1"/>
</dbReference>
<evidence type="ECO:0000313" key="4">
    <source>
        <dbReference type="EMBL" id="CAH2717669.1"/>
    </source>
</evidence>
<reference evidence="4" key="1">
    <citation type="submission" date="2022-04" db="EMBL/GenBank/DDBJ databases">
        <authorList>
            <person name="Criscuolo A."/>
        </authorList>
    </citation>
    <scope>NUCLEOTIDE SEQUENCE</scope>
    <source>
        <strain evidence="4">CIP111895</strain>
    </source>
</reference>
<evidence type="ECO:0000256" key="2">
    <source>
        <dbReference type="PROSITE-ProRule" id="PRU00591"/>
    </source>
</evidence>
<dbReference type="Pfam" id="PF19127">
    <property type="entry name" value="Choline_bind_3"/>
    <property type="match status" value="2"/>
</dbReference>
<dbReference type="Gene3D" id="2.10.270.20">
    <property type="match status" value="1"/>
</dbReference>
<dbReference type="EMBL" id="CALBWS010000063">
    <property type="protein sequence ID" value="CAH2717669.1"/>
    <property type="molecule type" value="Genomic_DNA"/>
</dbReference>
<feature type="repeat" description="Cell wall-binding" evidence="2">
    <location>
        <begin position="749"/>
        <end position="768"/>
    </location>
</feature>
<feature type="repeat" description="Cell wall-binding" evidence="2">
    <location>
        <begin position="709"/>
        <end position="728"/>
    </location>
</feature>
<dbReference type="InterPro" id="IPR008557">
    <property type="entry name" value="PhoX"/>
</dbReference>
<protein>
    <recommendedName>
        <fullName evidence="6">Alkaline phosphatase</fullName>
    </recommendedName>
</protein>
<sequence length="787" mass="86168">MKKRLSVVLALGLMIPALTPAAAAGKDITVNSFKFNSMKAPTTIEEMVKTYTGASMDVSYSNGTKKNFPLTYKQLFLSDEKIVTNKGVKIPAGTPIDVNGNPIVDKSIPGNEKFYISDAPDSNSLMNVGGNLFLVSHFEYQTVDNSGKSAYGSVPASMTLTALNQNKKTGELTIKDAKKIDFAKVNGLWIPCNGSTSPWGTHLGSEEYEPNARQFEAEIGTDKDSTNVKSFAKLYFGDETKANPYNYGWIPEVSVKANGDTSVVKHYSTGRFSHELMQVMPDNKTAFFGDDGNYTVTFMYVADKENDLSAGTLYAAKFVQTSTDNGGAGNLEWIKLGHSTDDEIRTIIDKGTKFSDIFETADQATEGFTAVKTDSSGAKIEYLKVKPGMEKAAAFLESRRYAALKGATAEFRKMEGLAVNAKDKKVYMAMSEIGKGMLEDTKHVDPVDDIRLPQILAGGTFELNLTGGQSDKEGHAISSNYVASSMKAIVVGEDLPAPDAYGNKANPNKVSKPDNLSYSEKMRTLFIGEDGGEHTNNFVWAYNIDTKELSRVLSVPVGAEATGLRVLDNFNGFSYILNNYQHPGDELQNFQGTAVDKVALEKAMKDGIGINEKGGVGYIAGMPQLDGKHVGWYFSSGKWSYFNEDGEMQTGWVKDGGKWYFLDGNGDMLTGWVKDGAKWYYLAANGGMKTGWVKDGAKWYYLAASGEMKTGWVKDGAKWYYLAANGAMKTGWLQDGGKWYYLGANGEMKTGWLKVGTKWYYLYSNGSMAANTTINGYKVNQRGEWIK</sequence>
<dbReference type="InterPro" id="IPR018337">
    <property type="entry name" value="Cell_wall/Cho-bd_repeat"/>
</dbReference>
<feature type="repeat" description="Cell wall-binding" evidence="2">
    <location>
        <begin position="729"/>
        <end position="748"/>
    </location>
</feature>
<evidence type="ECO:0000256" key="3">
    <source>
        <dbReference type="SAM" id="SignalP"/>
    </source>
</evidence>
<feature type="repeat" description="Cell wall-binding" evidence="2">
    <location>
        <begin position="669"/>
        <end position="688"/>
    </location>
</feature>
<evidence type="ECO:0008006" key="6">
    <source>
        <dbReference type="Google" id="ProtNLM"/>
    </source>
</evidence>
<evidence type="ECO:0000256" key="1">
    <source>
        <dbReference type="ARBA" id="ARBA00022737"/>
    </source>
</evidence>
<dbReference type="PANTHER" id="PTHR35399">
    <property type="entry name" value="SLR8030 PROTEIN"/>
    <property type="match status" value="1"/>
</dbReference>
<dbReference type="Pfam" id="PF05787">
    <property type="entry name" value="PhoX"/>
    <property type="match status" value="1"/>
</dbReference>